<keyword evidence="9" id="KW-1185">Reference proteome</keyword>
<dbReference type="EMBL" id="VHSG01000015">
    <property type="protein sequence ID" value="TQV75932.1"/>
    <property type="molecule type" value="Genomic_DNA"/>
</dbReference>
<dbReference type="UniPathway" id="UPA00060">
    <property type="reaction ID" value="UER00138"/>
</dbReference>
<dbReference type="InterPro" id="IPR029056">
    <property type="entry name" value="Ribokinase-like"/>
</dbReference>
<dbReference type="InterPro" id="IPR004399">
    <property type="entry name" value="HMP/HMP-P_kinase_dom"/>
</dbReference>
<dbReference type="GO" id="GO:0005524">
    <property type="term" value="F:ATP binding"/>
    <property type="evidence" value="ECO:0007669"/>
    <property type="project" value="UniProtKB-KW"/>
</dbReference>
<keyword evidence="3 8" id="KW-0808">Transferase</keyword>
<name>A0A545TFB8_9GAMM</name>
<evidence type="ECO:0000313" key="9">
    <source>
        <dbReference type="Proteomes" id="UP000319732"/>
    </source>
</evidence>
<dbReference type="SUPFAM" id="SSF53613">
    <property type="entry name" value="Ribokinase-like"/>
    <property type="match status" value="1"/>
</dbReference>
<dbReference type="Proteomes" id="UP000319732">
    <property type="component" value="Unassembled WGS sequence"/>
</dbReference>
<protein>
    <recommendedName>
        <fullName evidence="2">hydroxymethylpyrimidine kinase</fullName>
        <ecNumber evidence="2">2.7.1.49</ecNumber>
    </recommendedName>
</protein>
<keyword evidence="4" id="KW-0547">Nucleotide-binding</keyword>
<dbReference type="Gene3D" id="3.40.1190.20">
    <property type="match status" value="1"/>
</dbReference>
<dbReference type="NCBIfam" id="TIGR00097">
    <property type="entry name" value="HMP-P_kinase"/>
    <property type="match status" value="1"/>
</dbReference>
<evidence type="ECO:0000256" key="1">
    <source>
        <dbReference type="ARBA" id="ARBA00004948"/>
    </source>
</evidence>
<reference evidence="8 9" key="1">
    <citation type="submission" date="2019-06" db="EMBL/GenBank/DDBJ databases">
        <title>Whole genome sequence for Cellvibrionaceae sp. R142.</title>
        <authorList>
            <person name="Wang G."/>
        </authorList>
    </citation>
    <scope>NUCLEOTIDE SEQUENCE [LARGE SCALE GENOMIC DNA]</scope>
    <source>
        <strain evidence="8 9">R142</strain>
    </source>
</reference>
<dbReference type="Pfam" id="PF08543">
    <property type="entry name" value="Phos_pyr_kin"/>
    <property type="match status" value="1"/>
</dbReference>
<sequence length="268" mass="27186">MPPVVLAIAGSDSCAGAGVQADLKTLMAMGVYGATAITAITAQNTRGVDGVWPVPVESVRAQITAVMADLPVAAIKIGMLGSRALVQAVAACLAEYPDIPVVLDPVMVATSGARLLAPEGEQALREALLPRAALITPNLPEAAALLSREAAASQAEMAAQARELLILGTAAVLVKGGHLSGSEAADILVTDSRGEEVFSSARCNTKNTHGTGCTLASAIAAGLARGLSLSAAVGAAKEFLTGAVVAAQHWELGEGHGPVDHFYQHRRC</sequence>
<dbReference type="OrthoDB" id="9810880at2"/>
<evidence type="ECO:0000256" key="3">
    <source>
        <dbReference type="ARBA" id="ARBA00022679"/>
    </source>
</evidence>
<dbReference type="PANTHER" id="PTHR20858">
    <property type="entry name" value="PHOSPHOMETHYLPYRIMIDINE KINASE"/>
    <property type="match status" value="1"/>
</dbReference>
<evidence type="ECO:0000256" key="2">
    <source>
        <dbReference type="ARBA" id="ARBA00012135"/>
    </source>
</evidence>
<evidence type="ECO:0000256" key="4">
    <source>
        <dbReference type="ARBA" id="ARBA00022741"/>
    </source>
</evidence>
<dbReference type="FunFam" id="3.40.1190.20:FF:000003">
    <property type="entry name" value="Phosphomethylpyrimidine kinase ThiD"/>
    <property type="match status" value="1"/>
</dbReference>
<evidence type="ECO:0000256" key="6">
    <source>
        <dbReference type="ARBA" id="ARBA00022840"/>
    </source>
</evidence>
<organism evidence="8 9">
    <name type="scientific">Exilibacterium tricleocarpae</name>
    <dbReference type="NCBI Taxonomy" id="2591008"/>
    <lineage>
        <taxon>Bacteria</taxon>
        <taxon>Pseudomonadati</taxon>
        <taxon>Pseudomonadota</taxon>
        <taxon>Gammaproteobacteria</taxon>
        <taxon>Cellvibrionales</taxon>
        <taxon>Cellvibrionaceae</taxon>
        <taxon>Exilibacterium</taxon>
    </lineage>
</organism>
<dbReference type="PANTHER" id="PTHR20858:SF17">
    <property type="entry name" value="HYDROXYMETHYLPYRIMIDINE_PHOSPHOMETHYLPYRIMIDINE KINASE THI20-RELATED"/>
    <property type="match status" value="1"/>
</dbReference>
<dbReference type="GO" id="GO:0005829">
    <property type="term" value="C:cytosol"/>
    <property type="evidence" value="ECO:0007669"/>
    <property type="project" value="TreeGrafter"/>
</dbReference>
<dbReference type="InterPro" id="IPR013749">
    <property type="entry name" value="PM/HMP-P_kinase-1"/>
</dbReference>
<keyword evidence="6" id="KW-0067">ATP-binding</keyword>
<feature type="domain" description="Pyridoxamine kinase/Phosphomethylpyrimidine kinase" evidence="7">
    <location>
        <begin position="12"/>
        <end position="260"/>
    </location>
</feature>
<dbReference type="GO" id="GO:0009229">
    <property type="term" value="P:thiamine diphosphate biosynthetic process"/>
    <property type="evidence" value="ECO:0007669"/>
    <property type="project" value="UniProtKB-UniPathway"/>
</dbReference>
<dbReference type="GO" id="GO:0008972">
    <property type="term" value="F:phosphomethylpyrimidine kinase activity"/>
    <property type="evidence" value="ECO:0007669"/>
    <property type="project" value="InterPro"/>
</dbReference>
<comment type="caution">
    <text evidence="8">The sequence shown here is derived from an EMBL/GenBank/DDBJ whole genome shotgun (WGS) entry which is preliminary data.</text>
</comment>
<gene>
    <name evidence="8" type="primary">thiD</name>
    <name evidence="8" type="ORF">FKG94_15045</name>
</gene>
<evidence type="ECO:0000256" key="5">
    <source>
        <dbReference type="ARBA" id="ARBA00022777"/>
    </source>
</evidence>
<comment type="pathway">
    <text evidence="1">Cofactor biosynthesis; thiamine diphosphate biosynthesis.</text>
</comment>
<dbReference type="AlphaFoldDB" id="A0A545TFB8"/>
<keyword evidence="5 8" id="KW-0418">Kinase</keyword>
<dbReference type="GO" id="GO:0009228">
    <property type="term" value="P:thiamine biosynthetic process"/>
    <property type="evidence" value="ECO:0007669"/>
    <property type="project" value="InterPro"/>
</dbReference>
<dbReference type="GO" id="GO:0008902">
    <property type="term" value="F:hydroxymethylpyrimidine kinase activity"/>
    <property type="evidence" value="ECO:0007669"/>
    <property type="project" value="UniProtKB-EC"/>
</dbReference>
<proteinExistence type="predicted"/>
<dbReference type="CDD" id="cd01169">
    <property type="entry name" value="HMPP_kinase"/>
    <property type="match status" value="1"/>
</dbReference>
<evidence type="ECO:0000313" key="8">
    <source>
        <dbReference type="EMBL" id="TQV75932.1"/>
    </source>
</evidence>
<dbReference type="EC" id="2.7.1.49" evidence="2"/>
<accession>A0A545TFB8</accession>
<evidence type="ECO:0000259" key="7">
    <source>
        <dbReference type="Pfam" id="PF08543"/>
    </source>
</evidence>